<sequence length="169" mass="17883">MNGYPGTPGSELTISWAAVVLFGALLAGCGAAGAREPGAQDPEAQMRPELLVVSASPVTPGQTVHVRFPEGTERGIGWVLEEQDGETWQVRYYLSATNAGYAGSRSPTWWSADDAENKAWPAVAIAGPGPDNLTIPDSIRPGPYRLCTVNDLPNICTTLDIAEQDQSVS</sequence>
<protein>
    <submittedName>
        <fullName evidence="2">Uncharacterized protein</fullName>
    </submittedName>
</protein>
<proteinExistence type="predicted"/>
<dbReference type="Proteomes" id="UP000295411">
    <property type="component" value="Unassembled WGS sequence"/>
</dbReference>
<dbReference type="AlphaFoldDB" id="A0A4V3ALR4"/>
<keyword evidence="1" id="KW-1133">Transmembrane helix</keyword>
<keyword evidence="1" id="KW-0812">Transmembrane</keyword>
<feature type="transmembrane region" description="Helical" evidence="1">
    <location>
        <begin position="12"/>
        <end position="34"/>
    </location>
</feature>
<evidence type="ECO:0000313" key="3">
    <source>
        <dbReference type="Proteomes" id="UP000295411"/>
    </source>
</evidence>
<comment type="caution">
    <text evidence="2">The sequence shown here is derived from an EMBL/GenBank/DDBJ whole genome shotgun (WGS) entry which is preliminary data.</text>
</comment>
<evidence type="ECO:0000256" key="1">
    <source>
        <dbReference type="SAM" id="Phobius"/>
    </source>
</evidence>
<organism evidence="2 3">
    <name type="scientific">Arthrobacter crusticola</name>
    <dbReference type="NCBI Taxonomy" id="2547960"/>
    <lineage>
        <taxon>Bacteria</taxon>
        <taxon>Bacillati</taxon>
        <taxon>Actinomycetota</taxon>
        <taxon>Actinomycetes</taxon>
        <taxon>Micrococcales</taxon>
        <taxon>Micrococcaceae</taxon>
        <taxon>Arthrobacter</taxon>
    </lineage>
</organism>
<evidence type="ECO:0000313" key="2">
    <source>
        <dbReference type="EMBL" id="TDK24066.1"/>
    </source>
</evidence>
<keyword evidence="3" id="KW-1185">Reference proteome</keyword>
<dbReference type="OrthoDB" id="5146385at2"/>
<dbReference type="RefSeq" id="WP_133404750.1">
    <property type="nucleotide sequence ID" value="NZ_SMTK01000005.1"/>
</dbReference>
<dbReference type="EMBL" id="SMTK01000005">
    <property type="protein sequence ID" value="TDK24066.1"/>
    <property type="molecule type" value="Genomic_DNA"/>
</dbReference>
<accession>A0A4V3ALR4</accession>
<gene>
    <name evidence="2" type="ORF">E2F48_14890</name>
</gene>
<reference evidence="2 3" key="1">
    <citation type="submission" date="2019-03" db="EMBL/GenBank/DDBJ databases">
        <title>Arthrobacter sp. nov., an bacterium isolated from biocrust in Mu Us Desert.</title>
        <authorList>
            <person name="Lixiong L."/>
        </authorList>
    </citation>
    <scope>NUCLEOTIDE SEQUENCE [LARGE SCALE GENOMIC DNA]</scope>
    <source>
        <strain evidence="2 3">SLN-3</strain>
    </source>
</reference>
<name>A0A4V3ALR4_9MICC</name>
<keyword evidence="1" id="KW-0472">Membrane</keyword>